<dbReference type="EMBL" id="CP002873">
    <property type="protein sequence ID" value="AGA66964.1"/>
    <property type="molecule type" value="Genomic_DNA"/>
</dbReference>
<feature type="transmembrane region" description="Helical" evidence="1">
    <location>
        <begin position="33"/>
        <end position="54"/>
    </location>
</feature>
<evidence type="ECO:0000313" key="2">
    <source>
        <dbReference type="EMBL" id="AGA66964.1"/>
    </source>
</evidence>
<name>A0A3B6VPP4_BRAPL</name>
<dbReference type="Proteomes" id="UP000010793">
    <property type="component" value="Chromosome"/>
</dbReference>
<feature type="transmembrane region" description="Helical" evidence="1">
    <location>
        <begin position="66"/>
        <end position="85"/>
    </location>
</feature>
<evidence type="ECO:0000256" key="1">
    <source>
        <dbReference type="SAM" id="Phobius"/>
    </source>
</evidence>
<accession>A0A3B6VPP4</accession>
<dbReference type="GeneID" id="56439812"/>
<organism evidence="2 3">
    <name type="scientific">Brachyspira pilosicoli P43/6/78</name>
    <dbReference type="NCBI Taxonomy" id="1042417"/>
    <lineage>
        <taxon>Bacteria</taxon>
        <taxon>Pseudomonadati</taxon>
        <taxon>Spirochaetota</taxon>
        <taxon>Spirochaetia</taxon>
        <taxon>Brachyspirales</taxon>
        <taxon>Brachyspiraceae</taxon>
        <taxon>Brachyspira</taxon>
    </lineage>
</organism>
<proteinExistence type="predicted"/>
<keyword evidence="1" id="KW-1133">Transmembrane helix</keyword>
<evidence type="ECO:0000313" key="3">
    <source>
        <dbReference type="Proteomes" id="UP000010793"/>
    </source>
</evidence>
<feature type="transmembrane region" description="Helical" evidence="1">
    <location>
        <begin position="9"/>
        <end position="27"/>
    </location>
</feature>
<keyword evidence="1" id="KW-0812">Transmembrane</keyword>
<evidence type="ECO:0008006" key="4">
    <source>
        <dbReference type="Google" id="ProtNLM"/>
    </source>
</evidence>
<keyword evidence="3" id="KW-1185">Reference proteome</keyword>
<feature type="transmembrane region" description="Helical" evidence="1">
    <location>
        <begin position="97"/>
        <end position="120"/>
    </location>
</feature>
<sequence length="224" mass="25107">MKFIFSRTIIGILVLIIGAYILLQYVFHIYIPALAYVPVFTIIVSILIIVWGIAIILGRGFYASKIIIALTVIVTGLYILIRYALNINMPFILYTPIFRMIIGMIIIFLGIYIIVGVYYVGDKLPKNKTENYNINFKSSTIDLSNIQIDRNKNVNVNCAFSDTVILINQNIQIHIKASSAFGSISIPTGDSVSFGEMNFVMGTSDKILYLNVNAAFAQIRVLYV</sequence>
<protein>
    <recommendedName>
        <fullName evidence="4">Cell wall-active antibiotics response LiaF-like C-terminal domain-containing protein</fullName>
    </recommendedName>
</protein>
<reference evidence="2 3" key="1">
    <citation type="journal article" date="2013" name="Genome Announc.">
        <title>Complete Genome Sequence of the Porcine Strain Brachyspira pilosicoli P43/6/78(T.).</title>
        <authorList>
            <person name="Lin C."/>
            <person name="den Bakker H.C."/>
            <person name="Suzuki H."/>
            <person name="Lefebure T."/>
            <person name="Ponnala L."/>
            <person name="Sun Q."/>
            <person name="Stanhope M.J."/>
            <person name="Wiedmann M."/>
            <person name="Duhamel G.E."/>
        </authorList>
    </citation>
    <scope>NUCLEOTIDE SEQUENCE [LARGE SCALE GENOMIC DNA]</scope>
    <source>
        <strain evidence="2 3">P43/6/78</strain>
    </source>
</reference>
<gene>
    <name evidence="2" type="ORF">BPP43_08885</name>
</gene>
<dbReference type="RefSeq" id="WP_013244187.1">
    <property type="nucleotide sequence ID" value="NC_019908.1"/>
</dbReference>
<dbReference type="KEGG" id="bpip:BPP43_08885"/>
<dbReference type="AlphaFoldDB" id="A0A3B6VPP4"/>
<keyword evidence="1" id="KW-0472">Membrane</keyword>